<dbReference type="Proteomes" id="UP000199603">
    <property type="component" value="Unassembled WGS sequence"/>
</dbReference>
<protein>
    <submittedName>
        <fullName evidence="2">Type IV pilus assembly protein PilV</fullName>
    </submittedName>
</protein>
<dbReference type="InterPro" id="IPR013362">
    <property type="entry name" value="Pilus_4_PilV"/>
</dbReference>
<organism evidence="2 3">
    <name type="scientific">Aquimonas voraii</name>
    <dbReference type="NCBI Taxonomy" id="265719"/>
    <lineage>
        <taxon>Bacteria</taxon>
        <taxon>Pseudomonadati</taxon>
        <taxon>Pseudomonadota</taxon>
        <taxon>Gammaproteobacteria</taxon>
        <taxon>Lysobacterales</taxon>
        <taxon>Lysobacteraceae</taxon>
        <taxon>Aquimonas</taxon>
    </lineage>
</organism>
<dbReference type="NCBIfam" id="TIGR02532">
    <property type="entry name" value="IV_pilin_GFxxxE"/>
    <property type="match status" value="1"/>
</dbReference>
<evidence type="ECO:0000313" key="2">
    <source>
        <dbReference type="EMBL" id="SDD10581.1"/>
    </source>
</evidence>
<proteinExistence type="predicted"/>
<keyword evidence="3" id="KW-1185">Reference proteome</keyword>
<name>A0A1G6S1M7_9GAMM</name>
<sequence>MRVNLSSLLRRQRGVSMIEVMVAVLVLSVGLLGMGTLMAVSLRNTQSASYRTQAANLAYEYTDIARSYVARGSNSKLGSVTISNFTSPTCNLATAPAYNCGSGSNALNCDARRFADRVCRVLPGGRIRADAQPVAGAARRVALTVDVCWLDDRSEEAVETAGCTSDSETLFTLTTEL</sequence>
<gene>
    <name evidence="2" type="ORF">SAMN04488509_101239</name>
</gene>
<keyword evidence="1" id="KW-0812">Transmembrane</keyword>
<evidence type="ECO:0000313" key="3">
    <source>
        <dbReference type="Proteomes" id="UP000199603"/>
    </source>
</evidence>
<dbReference type="NCBIfam" id="TIGR02523">
    <property type="entry name" value="type_IV_pilV"/>
    <property type="match status" value="1"/>
</dbReference>
<keyword evidence="1" id="KW-1133">Transmembrane helix</keyword>
<dbReference type="Pfam" id="PF07963">
    <property type="entry name" value="N_methyl"/>
    <property type="match status" value="1"/>
</dbReference>
<dbReference type="STRING" id="265719.SAMN04488509_101239"/>
<dbReference type="EMBL" id="FNAG01000001">
    <property type="protein sequence ID" value="SDD10581.1"/>
    <property type="molecule type" value="Genomic_DNA"/>
</dbReference>
<feature type="transmembrane region" description="Helical" evidence="1">
    <location>
        <begin position="20"/>
        <end position="42"/>
    </location>
</feature>
<evidence type="ECO:0000256" key="1">
    <source>
        <dbReference type="SAM" id="Phobius"/>
    </source>
</evidence>
<keyword evidence="1" id="KW-0472">Membrane</keyword>
<dbReference type="AlphaFoldDB" id="A0A1G6S1M7"/>
<reference evidence="2" key="1">
    <citation type="submission" date="2016-10" db="EMBL/GenBank/DDBJ databases">
        <authorList>
            <person name="de Groot N.N."/>
        </authorList>
    </citation>
    <scope>NUCLEOTIDE SEQUENCE [LARGE SCALE GENOMIC DNA]</scope>
    <source>
        <strain evidence="2">DSM 16957</strain>
    </source>
</reference>
<dbReference type="OrthoDB" id="8547299at2"/>
<dbReference type="InterPro" id="IPR012902">
    <property type="entry name" value="N_methyl_site"/>
</dbReference>
<accession>A0A1G6S1M7</accession>